<dbReference type="PANTHER" id="PTHR45339">
    <property type="entry name" value="HYBRID SIGNAL TRANSDUCTION HISTIDINE KINASE J"/>
    <property type="match status" value="1"/>
</dbReference>
<name>A0ABY4D5N8_9BACT</name>
<dbReference type="SMART" id="SM00448">
    <property type="entry name" value="REC"/>
    <property type="match status" value="1"/>
</dbReference>
<evidence type="ECO:0000313" key="11">
    <source>
        <dbReference type="Proteomes" id="UP000831113"/>
    </source>
</evidence>
<evidence type="ECO:0000256" key="4">
    <source>
        <dbReference type="ARBA" id="ARBA00023012"/>
    </source>
</evidence>
<dbReference type="SUPFAM" id="SSF55785">
    <property type="entry name" value="PYP-like sensor domain (PAS domain)"/>
    <property type="match status" value="2"/>
</dbReference>
<dbReference type="PROSITE" id="PS50113">
    <property type="entry name" value="PAC"/>
    <property type="match status" value="1"/>
</dbReference>
<dbReference type="Pfam" id="PF00072">
    <property type="entry name" value="Response_reg"/>
    <property type="match status" value="1"/>
</dbReference>
<dbReference type="InterPro" id="IPR005467">
    <property type="entry name" value="His_kinase_dom"/>
</dbReference>
<dbReference type="EC" id="2.7.13.3" evidence="2"/>
<dbReference type="InterPro" id="IPR000700">
    <property type="entry name" value="PAS-assoc_C"/>
</dbReference>
<dbReference type="InterPro" id="IPR001789">
    <property type="entry name" value="Sig_transdc_resp-reg_receiver"/>
</dbReference>
<dbReference type="SUPFAM" id="SSF52172">
    <property type="entry name" value="CheY-like"/>
    <property type="match status" value="1"/>
</dbReference>
<keyword evidence="10" id="KW-0067">ATP-binding</keyword>
<dbReference type="CDD" id="cd00082">
    <property type="entry name" value="HisKA"/>
    <property type="match status" value="1"/>
</dbReference>
<dbReference type="InterPro" id="IPR036097">
    <property type="entry name" value="HisK_dim/P_sf"/>
</dbReference>
<evidence type="ECO:0000313" key="10">
    <source>
        <dbReference type="EMBL" id="UOG77647.1"/>
    </source>
</evidence>
<dbReference type="EMBL" id="CP094674">
    <property type="protein sequence ID" value="UOG77647.1"/>
    <property type="molecule type" value="Genomic_DNA"/>
</dbReference>
<keyword evidence="4" id="KW-0902">Two-component regulatory system</keyword>
<dbReference type="SMART" id="SM00387">
    <property type="entry name" value="HATPase_c"/>
    <property type="match status" value="1"/>
</dbReference>
<evidence type="ECO:0000259" key="8">
    <source>
        <dbReference type="PROSITE" id="PS50110"/>
    </source>
</evidence>
<keyword evidence="6" id="KW-0175">Coiled coil</keyword>
<dbReference type="InterPro" id="IPR036890">
    <property type="entry name" value="HATPase_C_sf"/>
</dbReference>
<feature type="domain" description="Histidine kinase" evidence="7">
    <location>
        <begin position="299"/>
        <end position="520"/>
    </location>
</feature>
<evidence type="ECO:0000259" key="9">
    <source>
        <dbReference type="PROSITE" id="PS50113"/>
    </source>
</evidence>
<keyword evidence="10" id="KW-0614">Plasmid</keyword>
<dbReference type="InterPro" id="IPR035965">
    <property type="entry name" value="PAS-like_dom_sf"/>
</dbReference>
<dbReference type="Pfam" id="PF08448">
    <property type="entry name" value="PAS_4"/>
    <property type="match status" value="1"/>
</dbReference>
<dbReference type="InterPro" id="IPR003661">
    <property type="entry name" value="HisK_dim/P_dom"/>
</dbReference>
<dbReference type="PROSITE" id="PS50109">
    <property type="entry name" value="HIS_KIN"/>
    <property type="match status" value="1"/>
</dbReference>
<dbReference type="Pfam" id="PF00512">
    <property type="entry name" value="HisKA"/>
    <property type="match status" value="1"/>
</dbReference>
<dbReference type="Gene3D" id="3.30.565.10">
    <property type="entry name" value="Histidine kinase-like ATPase, C-terminal domain"/>
    <property type="match status" value="1"/>
</dbReference>
<protein>
    <recommendedName>
        <fullName evidence="2">histidine kinase</fullName>
        <ecNumber evidence="2">2.7.13.3</ecNumber>
    </recommendedName>
</protein>
<evidence type="ECO:0000256" key="5">
    <source>
        <dbReference type="PROSITE-ProRule" id="PRU00169"/>
    </source>
</evidence>
<feature type="coiled-coil region" evidence="6">
    <location>
        <begin position="138"/>
        <end position="165"/>
    </location>
</feature>
<dbReference type="SMART" id="SM00388">
    <property type="entry name" value="HisKA"/>
    <property type="match status" value="1"/>
</dbReference>
<dbReference type="Proteomes" id="UP000831113">
    <property type="component" value="Plasmid unnamed5"/>
</dbReference>
<geneLocation type="plasmid" evidence="10 11">
    <name>unnamed5</name>
</geneLocation>
<dbReference type="Gene3D" id="3.30.450.20">
    <property type="entry name" value="PAS domain"/>
    <property type="match status" value="2"/>
</dbReference>
<dbReference type="SUPFAM" id="SSF55874">
    <property type="entry name" value="ATPase domain of HSP90 chaperone/DNA topoisomerase II/histidine kinase"/>
    <property type="match status" value="1"/>
</dbReference>
<dbReference type="Pfam" id="PF02518">
    <property type="entry name" value="HATPase_c"/>
    <property type="match status" value="1"/>
</dbReference>
<dbReference type="InterPro" id="IPR013656">
    <property type="entry name" value="PAS_4"/>
</dbReference>
<evidence type="ECO:0000256" key="6">
    <source>
        <dbReference type="SAM" id="Coils"/>
    </source>
</evidence>
<dbReference type="RefSeq" id="WP_243803511.1">
    <property type="nucleotide sequence ID" value="NZ_CP094674.1"/>
</dbReference>
<organism evidence="10 11">
    <name type="scientific">Hymenobacter tibetensis</name>
    <dbReference type="NCBI Taxonomy" id="497967"/>
    <lineage>
        <taxon>Bacteria</taxon>
        <taxon>Pseudomonadati</taxon>
        <taxon>Bacteroidota</taxon>
        <taxon>Cytophagia</taxon>
        <taxon>Cytophagales</taxon>
        <taxon>Hymenobacteraceae</taxon>
        <taxon>Hymenobacter</taxon>
    </lineage>
</organism>
<dbReference type="Gene3D" id="3.40.50.2300">
    <property type="match status" value="1"/>
</dbReference>
<comment type="catalytic activity">
    <reaction evidence="1">
        <text>ATP + protein L-histidine = ADP + protein N-phospho-L-histidine.</text>
        <dbReference type="EC" id="2.7.13.3"/>
    </reaction>
</comment>
<evidence type="ECO:0000256" key="3">
    <source>
        <dbReference type="ARBA" id="ARBA00022553"/>
    </source>
</evidence>
<dbReference type="InterPro" id="IPR004358">
    <property type="entry name" value="Sig_transdc_His_kin-like_C"/>
</dbReference>
<proteinExistence type="predicted"/>
<sequence>MDIPPVSVPSLRADPLWHTRFAQWLHHAPQPVCVLVGSDFVYELVNPAYQRLAAGRCLLGLPILQALPELATHVIPQLLRQVYSTGETIEGRELLVPLAQEEGGPLAQCYFNFTYQARRDEHGQVDGVVVFAHEVTEQVLARERLQALNQQLETLVAQRTRELAQQQAFLQLVVDTLPNLVYVVQQDDELVFRNAAFAQASSCFHCSPRTPDGGNEGAPGQQLRTWHQHVFASQQPLTAELPVPLPSGQTHYLQVQMHPFQDGDASPQILVVGTDVTSLKQAQQQAEAQARTQETFLARLSHEIRTPLNGVLGLTTLLQKTQMSAPQQQYVQTLQHAGQHLLTLVNEVLDLTKLSTAPLPLAQEPLAVGQVLQEAAQTLAAVAEQQGLALTVREPTPTPLYVLGDACRLRQVLLNLVGNALKFTAQGWIQLGAVMLADTPTQVRVRFWVQDSGVGIAAGEQEQIFDAFAQASAPGSSPASGTGLGLTISAQLVQQLGGLLQVCSVPQQGTTFSFTLSLPRAACGPVEAPGAPVSYEALRGRRLLLAEDNLVNQWIALMILEHWGVQVEAVTSGTDALARLQSQPYDVALLDIQMPGLSGVEVAQAVRQLADPRRATIPLIALTANAFQADQQRYLASGLDACLSKPFEEEGLGRLLLQFLPPEADRAPTT</sequence>
<keyword evidence="11" id="KW-1185">Reference proteome</keyword>
<dbReference type="PANTHER" id="PTHR45339:SF1">
    <property type="entry name" value="HYBRID SIGNAL TRANSDUCTION HISTIDINE KINASE J"/>
    <property type="match status" value="1"/>
</dbReference>
<dbReference type="CDD" id="cd16922">
    <property type="entry name" value="HATPase_EvgS-ArcB-TorS-like"/>
    <property type="match status" value="1"/>
</dbReference>
<dbReference type="Gene3D" id="1.10.287.130">
    <property type="match status" value="1"/>
</dbReference>
<feature type="domain" description="PAC" evidence="9">
    <location>
        <begin position="237"/>
        <end position="288"/>
    </location>
</feature>
<dbReference type="PROSITE" id="PS50110">
    <property type="entry name" value="RESPONSE_REGULATORY"/>
    <property type="match status" value="1"/>
</dbReference>
<gene>
    <name evidence="10" type="ORF">MTX78_24880</name>
</gene>
<reference evidence="10 11" key="1">
    <citation type="submission" date="2022-03" db="EMBL/GenBank/DDBJ databases">
        <title>Hymenobactersp. isolated from the air.</title>
        <authorList>
            <person name="Won M."/>
            <person name="Kwon S.-W."/>
        </authorList>
    </citation>
    <scope>NUCLEOTIDE SEQUENCE [LARGE SCALE GENOMIC DNA]</scope>
    <source>
        <strain evidence="10 11">KACC 21982</strain>
        <plasmid evidence="10 11">unnamed5</plasmid>
    </source>
</reference>
<dbReference type="InterPro" id="IPR003594">
    <property type="entry name" value="HATPase_dom"/>
</dbReference>
<dbReference type="PRINTS" id="PR00344">
    <property type="entry name" value="BCTRLSENSOR"/>
</dbReference>
<feature type="domain" description="Response regulatory" evidence="8">
    <location>
        <begin position="542"/>
        <end position="660"/>
    </location>
</feature>
<evidence type="ECO:0000259" key="7">
    <source>
        <dbReference type="PROSITE" id="PS50109"/>
    </source>
</evidence>
<dbReference type="GO" id="GO:0005524">
    <property type="term" value="F:ATP binding"/>
    <property type="evidence" value="ECO:0007669"/>
    <property type="project" value="UniProtKB-KW"/>
</dbReference>
<dbReference type="InterPro" id="IPR011006">
    <property type="entry name" value="CheY-like_superfamily"/>
</dbReference>
<keyword evidence="3 5" id="KW-0597">Phosphoprotein</keyword>
<evidence type="ECO:0000256" key="1">
    <source>
        <dbReference type="ARBA" id="ARBA00000085"/>
    </source>
</evidence>
<dbReference type="SUPFAM" id="SSF47384">
    <property type="entry name" value="Homodimeric domain of signal transducing histidine kinase"/>
    <property type="match status" value="1"/>
</dbReference>
<feature type="modified residue" description="4-aspartylphosphate" evidence="5">
    <location>
        <position position="591"/>
    </location>
</feature>
<evidence type="ECO:0000256" key="2">
    <source>
        <dbReference type="ARBA" id="ARBA00012438"/>
    </source>
</evidence>
<accession>A0ABY4D5N8</accession>
<keyword evidence="10" id="KW-0547">Nucleotide-binding</keyword>
<dbReference type="CDD" id="cd17546">
    <property type="entry name" value="REC_hyHK_CKI1_RcsC-like"/>
    <property type="match status" value="1"/>
</dbReference>